<accession>A0A8H7DDU9</accession>
<proteinExistence type="predicted"/>
<dbReference type="OrthoDB" id="3256525at2759"/>
<organism evidence="1 2">
    <name type="scientific">Mycena sanguinolenta</name>
    <dbReference type="NCBI Taxonomy" id="230812"/>
    <lineage>
        <taxon>Eukaryota</taxon>
        <taxon>Fungi</taxon>
        <taxon>Dikarya</taxon>
        <taxon>Basidiomycota</taxon>
        <taxon>Agaricomycotina</taxon>
        <taxon>Agaricomycetes</taxon>
        <taxon>Agaricomycetidae</taxon>
        <taxon>Agaricales</taxon>
        <taxon>Marasmiineae</taxon>
        <taxon>Mycenaceae</taxon>
        <taxon>Mycena</taxon>
    </lineage>
</organism>
<gene>
    <name evidence="1" type="ORF">MSAN_00854900</name>
</gene>
<dbReference type="Gene3D" id="3.80.10.10">
    <property type="entry name" value="Ribonuclease Inhibitor"/>
    <property type="match status" value="1"/>
</dbReference>
<evidence type="ECO:0000313" key="2">
    <source>
        <dbReference type="Proteomes" id="UP000623467"/>
    </source>
</evidence>
<sequence length="434" mass="48807">MTSSVPAYTPRAPAEIWRSIFIHAGVSRASHHGGYAPFQPLRDMAETSATRQEDTRRLQTCLSIIRVCRLWHLIAAEFLYNDVLIMDSTGLSSLMNGLQRSAIEDGLGGFGRYIRRLELPMRQYRFTEHTTQWSPLPIPPLFPSSDFRLVDLLLLCPRLEIFCRPPLRLDSRDILFWAGLVSTSLETDGPPLLPCLRRLEWYETDLDTRFYGSKNTARLAELVAHAPALEDLFLSSDRPDALSALPSCPSLQTLRLNQSHYQSHHTKLPSVRNTPHVPHLTHLVLHTMLPSALLAFLSVAGAHLHVLEFAFAPQSVFSTTQMQCLLSRCPSLYEIAFYVGAPEIVAPPPAFHHPALRRARLKLSPEEWHPYKHVLMSQFGVLAGPAFPGLEEVVLHDSSRSLTRREVWPSLLRALVRRGCRVLYADGEVVSPGG</sequence>
<keyword evidence="2" id="KW-1185">Reference proteome</keyword>
<reference evidence="1" key="1">
    <citation type="submission" date="2020-05" db="EMBL/GenBank/DDBJ databases">
        <title>Mycena genomes resolve the evolution of fungal bioluminescence.</title>
        <authorList>
            <person name="Tsai I.J."/>
        </authorList>
    </citation>
    <scope>NUCLEOTIDE SEQUENCE</scope>
    <source>
        <strain evidence="1">160909Yilan</strain>
    </source>
</reference>
<evidence type="ECO:0008006" key="3">
    <source>
        <dbReference type="Google" id="ProtNLM"/>
    </source>
</evidence>
<dbReference type="SUPFAM" id="SSF52047">
    <property type="entry name" value="RNI-like"/>
    <property type="match status" value="1"/>
</dbReference>
<protein>
    <recommendedName>
        <fullName evidence="3">F-box domain-containing protein</fullName>
    </recommendedName>
</protein>
<name>A0A8H7DDU9_9AGAR</name>
<dbReference type="AlphaFoldDB" id="A0A8H7DDU9"/>
<evidence type="ECO:0000313" key="1">
    <source>
        <dbReference type="EMBL" id="KAF7367901.1"/>
    </source>
</evidence>
<dbReference type="Proteomes" id="UP000623467">
    <property type="component" value="Unassembled WGS sequence"/>
</dbReference>
<dbReference type="EMBL" id="JACAZH010000005">
    <property type="protein sequence ID" value="KAF7367901.1"/>
    <property type="molecule type" value="Genomic_DNA"/>
</dbReference>
<comment type="caution">
    <text evidence="1">The sequence shown here is derived from an EMBL/GenBank/DDBJ whole genome shotgun (WGS) entry which is preliminary data.</text>
</comment>
<dbReference type="InterPro" id="IPR032675">
    <property type="entry name" value="LRR_dom_sf"/>
</dbReference>